<dbReference type="EMBL" id="BSYO01000004">
    <property type="protein sequence ID" value="GMH03451.1"/>
    <property type="molecule type" value="Genomic_DNA"/>
</dbReference>
<dbReference type="AlphaFoldDB" id="A0AAD3XGG4"/>
<evidence type="ECO:0000313" key="1">
    <source>
        <dbReference type="EMBL" id="GMH03451.1"/>
    </source>
</evidence>
<protein>
    <submittedName>
        <fullName evidence="1">Uncharacterized protein</fullName>
    </submittedName>
</protein>
<reference evidence="1" key="1">
    <citation type="submission" date="2023-05" db="EMBL/GenBank/DDBJ databases">
        <title>Nepenthes gracilis genome sequencing.</title>
        <authorList>
            <person name="Fukushima K."/>
        </authorList>
    </citation>
    <scope>NUCLEOTIDE SEQUENCE</scope>
    <source>
        <strain evidence="1">SING2019-196</strain>
    </source>
</reference>
<sequence>MAIPGLRLGFAGPCCILCWPHLPGCGPWFCGFSLVAESAFGMLSHLDGIAVDSRMWIPSLYKERWLRVFGWHFDLLDHAADVWDFGRPRMNYCRCNLADDGVLISRGMSKLGLRCCIGTGALSGSTNDEPANVASSFDYPGLDVGTQVVDDLVADYPHWQHTNLLVPLVLATQLWAPRIQGRSSATLRSLLAVHTALLMRICLGFILSAEADATALFGTALDCNDELLCSFLDVTLVASLTMRWLMEVEWLESQGHSQVAFAGAEMVLRTDACCF</sequence>
<dbReference type="Proteomes" id="UP001279734">
    <property type="component" value="Unassembled WGS sequence"/>
</dbReference>
<name>A0AAD3XGG4_NEPGR</name>
<evidence type="ECO:0000313" key="2">
    <source>
        <dbReference type="Proteomes" id="UP001279734"/>
    </source>
</evidence>
<gene>
    <name evidence="1" type="ORF">Nepgr_005290</name>
</gene>
<comment type="caution">
    <text evidence="1">The sequence shown here is derived from an EMBL/GenBank/DDBJ whole genome shotgun (WGS) entry which is preliminary data.</text>
</comment>
<keyword evidence="2" id="KW-1185">Reference proteome</keyword>
<accession>A0AAD3XGG4</accession>
<proteinExistence type="predicted"/>
<organism evidence="1 2">
    <name type="scientific">Nepenthes gracilis</name>
    <name type="common">Slender pitcher plant</name>
    <dbReference type="NCBI Taxonomy" id="150966"/>
    <lineage>
        <taxon>Eukaryota</taxon>
        <taxon>Viridiplantae</taxon>
        <taxon>Streptophyta</taxon>
        <taxon>Embryophyta</taxon>
        <taxon>Tracheophyta</taxon>
        <taxon>Spermatophyta</taxon>
        <taxon>Magnoliopsida</taxon>
        <taxon>eudicotyledons</taxon>
        <taxon>Gunneridae</taxon>
        <taxon>Pentapetalae</taxon>
        <taxon>Caryophyllales</taxon>
        <taxon>Nepenthaceae</taxon>
        <taxon>Nepenthes</taxon>
    </lineage>
</organism>